<protein>
    <submittedName>
        <fullName evidence="1">Uncharacterized protein</fullName>
    </submittedName>
</protein>
<keyword evidence="2" id="KW-1185">Reference proteome</keyword>
<reference evidence="1 2" key="1">
    <citation type="journal article" date="2020" name="Antonie Van Leeuwenhoek">
        <title>Rhodopirellula heiligendammensis sp. nov., Rhodopirellula pilleata sp. nov., and Rhodopirellula solitaria sp. nov. isolated from natural or artificial marine surfaces in Northern Germany and California, USA, and emended description of the genus Rhodopirellula.</title>
        <authorList>
            <person name="Kallscheuer N."/>
            <person name="Wiegand S."/>
            <person name="Jogler M."/>
            <person name="Boedeker C."/>
            <person name="Peeters S.H."/>
            <person name="Rast P."/>
            <person name="Heuer A."/>
            <person name="Jetten M.S.M."/>
            <person name="Rohde M."/>
            <person name="Jogler C."/>
        </authorList>
    </citation>
    <scope>NUCLEOTIDE SEQUENCE [LARGE SCALE GENOMIC DNA]</scope>
    <source>
        <strain evidence="1 2">Poly21</strain>
    </source>
</reference>
<proteinExistence type="predicted"/>
<evidence type="ECO:0000313" key="1">
    <source>
        <dbReference type="EMBL" id="TWU18276.1"/>
    </source>
</evidence>
<evidence type="ECO:0000313" key="2">
    <source>
        <dbReference type="Proteomes" id="UP000319908"/>
    </source>
</evidence>
<dbReference type="Proteomes" id="UP000319908">
    <property type="component" value="Unassembled WGS sequence"/>
</dbReference>
<accession>A0A5C6C433</accession>
<sequence>MREDGVPTMSLNKQPQIDMWWDNGSRIVAFPHRPGEPDRATGLCDSDDAHNDLCPDAAMQLGLTDFEEYFSVLRGCVLWSPTKKTSIIYHGNATTPQRLQKMGAEFSLNDWKSRTDTHYMMGDANDDLFED</sequence>
<dbReference type="AlphaFoldDB" id="A0A5C6C433"/>
<organism evidence="1 2">
    <name type="scientific">Allorhodopirellula heiligendammensis</name>
    <dbReference type="NCBI Taxonomy" id="2714739"/>
    <lineage>
        <taxon>Bacteria</taxon>
        <taxon>Pseudomonadati</taxon>
        <taxon>Planctomycetota</taxon>
        <taxon>Planctomycetia</taxon>
        <taxon>Pirellulales</taxon>
        <taxon>Pirellulaceae</taxon>
        <taxon>Allorhodopirellula</taxon>
    </lineage>
</organism>
<comment type="caution">
    <text evidence="1">The sequence shown here is derived from an EMBL/GenBank/DDBJ whole genome shotgun (WGS) entry which is preliminary data.</text>
</comment>
<gene>
    <name evidence="1" type="ORF">Poly21_04370</name>
</gene>
<name>A0A5C6C433_9BACT</name>
<dbReference type="EMBL" id="SJPU01000001">
    <property type="protein sequence ID" value="TWU18276.1"/>
    <property type="molecule type" value="Genomic_DNA"/>
</dbReference>